<proteinExistence type="inferred from homology"/>
<evidence type="ECO:0000256" key="7">
    <source>
        <dbReference type="RuleBase" id="RU910716"/>
    </source>
</evidence>
<feature type="transmembrane region" description="Helical" evidence="7">
    <location>
        <begin position="239"/>
        <end position="257"/>
    </location>
</feature>
<feature type="transmembrane region" description="Helical" evidence="7">
    <location>
        <begin position="6"/>
        <end position="30"/>
    </location>
</feature>
<dbReference type="GO" id="GO:0005886">
    <property type="term" value="C:plasma membrane"/>
    <property type="evidence" value="ECO:0007669"/>
    <property type="project" value="UniProtKB-SubCell"/>
</dbReference>
<reference evidence="9" key="1">
    <citation type="submission" date="2022-11" db="UniProtKB">
        <authorList>
            <consortium name="WormBaseParasite"/>
        </authorList>
    </citation>
    <scope>IDENTIFICATION</scope>
</reference>
<name>A0A914XIM7_9BILA</name>
<protein>
    <recommendedName>
        <fullName evidence="7">XK-related protein</fullName>
    </recommendedName>
</protein>
<dbReference type="AlphaFoldDB" id="A0A914XIM7"/>
<dbReference type="PANTHER" id="PTHR16024">
    <property type="entry name" value="XK-RELATED PROTEIN"/>
    <property type="match status" value="1"/>
</dbReference>
<accession>A0A914XIM7</accession>
<dbReference type="Proteomes" id="UP000887566">
    <property type="component" value="Unplaced"/>
</dbReference>
<evidence type="ECO:0000256" key="3">
    <source>
        <dbReference type="ARBA" id="ARBA00022475"/>
    </source>
</evidence>
<evidence type="ECO:0000313" key="9">
    <source>
        <dbReference type="WBParaSite" id="PSAMB.scaffold8545size6102.g31504.t1"/>
    </source>
</evidence>
<keyword evidence="3" id="KW-1003">Cell membrane</keyword>
<evidence type="ECO:0000256" key="5">
    <source>
        <dbReference type="ARBA" id="ARBA00022989"/>
    </source>
</evidence>
<feature type="transmembrane region" description="Helical" evidence="7">
    <location>
        <begin position="37"/>
        <end position="60"/>
    </location>
</feature>
<feature type="transmembrane region" description="Helical" evidence="7">
    <location>
        <begin position="294"/>
        <end position="316"/>
    </location>
</feature>
<feature type="transmembrane region" description="Helical" evidence="7">
    <location>
        <begin position="191"/>
        <end position="219"/>
    </location>
</feature>
<keyword evidence="4 7" id="KW-0812">Transmembrane</keyword>
<dbReference type="WBParaSite" id="PSAMB.scaffold8545size6102.g31504.t1">
    <property type="protein sequence ID" value="PSAMB.scaffold8545size6102.g31504.t1"/>
    <property type="gene ID" value="PSAMB.scaffold8545size6102.g31504"/>
</dbReference>
<evidence type="ECO:0000256" key="6">
    <source>
        <dbReference type="ARBA" id="ARBA00023136"/>
    </source>
</evidence>
<feature type="transmembrane region" description="Helical" evidence="7">
    <location>
        <begin position="135"/>
        <end position="155"/>
    </location>
</feature>
<evidence type="ECO:0000256" key="2">
    <source>
        <dbReference type="ARBA" id="ARBA00008789"/>
    </source>
</evidence>
<feature type="transmembrane region" description="Helical" evidence="7">
    <location>
        <begin position="66"/>
        <end position="85"/>
    </location>
</feature>
<feature type="transmembrane region" description="Helical" evidence="7">
    <location>
        <begin position="269"/>
        <end position="288"/>
    </location>
</feature>
<comment type="similarity">
    <text evidence="2 7">Belongs to the XK family.</text>
</comment>
<dbReference type="PANTHER" id="PTHR16024:SF4">
    <property type="entry name" value="XK-RELATED PROTEIN"/>
    <property type="match status" value="1"/>
</dbReference>
<evidence type="ECO:0000256" key="4">
    <source>
        <dbReference type="ARBA" id="ARBA00022692"/>
    </source>
</evidence>
<evidence type="ECO:0000256" key="1">
    <source>
        <dbReference type="ARBA" id="ARBA00004651"/>
    </source>
</evidence>
<organism evidence="8 9">
    <name type="scientific">Plectus sambesii</name>
    <dbReference type="NCBI Taxonomy" id="2011161"/>
    <lineage>
        <taxon>Eukaryota</taxon>
        <taxon>Metazoa</taxon>
        <taxon>Ecdysozoa</taxon>
        <taxon>Nematoda</taxon>
        <taxon>Chromadorea</taxon>
        <taxon>Plectida</taxon>
        <taxon>Plectina</taxon>
        <taxon>Plectoidea</taxon>
        <taxon>Plectidae</taxon>
        <taxon>Plectus</taxon>
    </lineage>
</organism>
<dbReference type="InterPro" id="IPR050895">
    <property type="entry name" value="XK-related_scramblase"/>
</dbReference>
<dbReference type="Pfam" id="PF09815">
    <property type="entry name" value="XK-related"/>
    <property type="match status" value="1"/>
</dbReference>
<dbReference type="InterPro" id="IPR018629">
    <property type="entry name" value="XK-rel"/>
</dbReference>
<keyword evidence="8" id="KW-1185">Reference proteome</keyword>
<keyword evidence="5 7" id="KW-1133">Transmembrane helix</keyword>
<evidence type="ECO:0000313" key="8">
    <source>
        <dbReference type="Proteomes" id="UP000887566"/>
    </source>
</evidence>
<sequence length="384" mass="42841">MMICERIYHAVSLVLFLLNQTALFASALLLRHYYHCPMILVAIAAASLGVNCVSAKWTIADRPKSGRVHLIFIHCMLLALPWRYVRLARCSQEPGSAGRVGTVEVCLLRLLHGAVASLPTVCLHLHAVLDQEMSISAIHLVCIGIHLVDLGWAAASVSRKTSRAHPDRMILSWPGVITQTCWRLGTVSSRLIVLVAFTVSYDLLIVAVVFLQWLLMMVIHLMLFSSNEADSPSKCRPQQLLATCAVSFVCVIDYFSFSDHNTSKLAVYYVLRFVENCFLLGLWHQSLAWHNSGLMVPVTAVALGGYCFGILSLLTYHSCFSSNRLMADLSAMPQNGFVCRLPFQMRHKLPSKFNVLDSSQHRPDNSFVKFGVVDNKCAELETRF</sequence>
<keyword evidence="6 7" id="KW-0472">Membrane</keyword>
<comment type="subcellular location">
    <subcellularLocation>
        <location evidence="1">Cell membrane</location>
        <topology evidence="1">Multi-pass membrane protein</topology>
    </subcellularLocation>
    <subcellularLocation>
        <location evidence="7">Membrane</location>
        <topology evidence="7">Multi-pass membrane protein</topology>
    </subcellularLocation>
</comment>